<evidence type="ECO:0000313" key="1">
    <source>
        <dbReference type="EMBL" id="PWK83336.1"/>
    </source>
</evidence>
<protein>
    <submittedName>
        <fullName evidence="1">Uncharacterized protein</fullName>
    </submittedName>
</protein>
<evidence type="ECO:0000313" key="2">
    <source>
        <dbReference type="Proteomes" id="UP000246005"/>
    </source>
</evidence>
<dbReference type="EMBL" id="QGHB01000011">
    <property type="protein sequence ID" value="PWK83336.1"/>
    <property type="molecule type" value="Genomic_DNA"/>
</dbReference>
<reference evidence="1 2" key="1">
    <citation type="submission" date="2018-05" db="EMBL/GenBank/DDBJ databases">
        <title>Genomic Encyclopedia of Type Strains, Phase IV (KMG-IV): sequencing the most valuable type-strain genomes for metagenomic binning, comparative biology and taxonomic classification.</title>
        <authorList>
            <person name="Goeker M."/>
        </authorList>
    </citation>
    <scope>NUCLEOTIDE SEQUENCE [LARGE SCALE GENOMIC DNA]</scope>
    <source>
        <strain evidence="1 2">DSM 45480</strain>
    </source>
</reference>
<proteinExistence type="predicted"/>
<comment type="caution">
    <text evidence="1">The sequence shown here is derived from an EMBL/GenBank/DDBJ whole genome shotgun (WGS) entry which is preliminary data.</text>
</comment>
<dbReference type="Proteomes" id="UP000246005">
    <property type="component" value="Unassembled WGS sequence"/>
</dbReference>
<gene>
    <name evidence="1" type="ORF">C8D88_111221</name>
</gene>
<dbReference type="AlphaFoldDB" id="A0A316HS88"/>
<organism evidence="1 2">
    <name type="scientific">Lentzea atacamensis</name>
    <dbReference type="NCBI Taxonomy" id="531938"/>
    <lineage>
        <taxon>Bacteria</taxon>
        <taxon>Bacillati</taxon>
        <taxon>Actinomycetota</taxon>
        <taxon>Actinomycetes</taxon>
        <taxon>Pseudonocardiales</taxon>
        <taxon>Pseudonocardiaceae</taxon>
        <taxon>Lentzea</taxon>
    </lineage>
</organism>
<sequence length="34" mass="3661">MQKLIVAAGWLARQMADGAGFDKANAPRAPRFVC</sequence>
<accession>A0A316HS88</accession>
<name>A0A316HS88_9PSEU</name>